<dbReference type="PANTHER" id="PTHR46865:SF7">
    <property type="entry name" value="MONOOXYGENASE, PUTATIVE (AFU_ORTHOLOGUE AFUA_8G07040)-RELATED"/>
    <property type="match status" value="1"/>
</dbReference>
<accession>A0A5N7A3X7</accession>
<dbReference type="OrthoDB" id="655030at2759"/>
<gene>
    <name evidence="5" type="ORF">BDV27DRAFT_172483</name>
</gene>
<evidence type="ECO:0000256" key="2">
    <source>
        <dbReference type="ARBA" id="ARBA00022827"/>
    </source>
</evidence>
<reference evidence="5 6" key="1">
    <citation type="submission" date="2019-04" db="EMBL/GenBank/DDBJ databases">
        <title>Friends and foes A comparative genomics studyof 23 Aspergillus species from section Flavi.</title>
        <authorList>
            <consortium name="DOE Joint Genome Institute"/>
            <person name="Kjaerbolling I."/>
            <person name="Vesth T."/>
            <person name="Frisvad J.C."/>
            <person name="Nybo J.L."/>
            <person name="Theobald S."/>
            <person name="Kildgaard S."/>
            <person name="Isbrandt T."/>
            <person name="Kuo A."/>
            <person name="Sato A."/>
            <person name="Lyhne E.K."/>
            <person name="Kogle M.E."/>
            <person name="Wiebenga A."/>
            <person name="Kun R.S."/>
            <person name="Lubbers R.J."/>
            <person name="Makela M.R."/>
            <person name="Barry K."/>
            <person name="Chovatia M."/>
            <person name="Clum A."/>
            <person name="Daum C."/>
            <person name="Haridas S."/>
            <person name="He G."/>
            <person name="LaButti K."/>
            <person name="Lipzen A."/>
            <person name="Mondo S."/>
            <person name="Riley R."/>
            <person name="Salamov A."/>
            <person name="Simmons B.A."/>
            <person name="Magnuson J.K."/>
            <person name="Henrissat B."/>
            <person name="Mortensen U.H."/>
            <person name="Larsen T.O."/>
            <person name="Devries R.P."/>
            <person name="Grigoriev I.V."/>
            <person name="Machida M."/>
            <person name="Baker S.E."/>
            <person name="Andersen M.R."/>
        </authorList>
    </citation>
    <scope>NUCLEOTIDE SEQUENCE [LARGE SCALE GENOMIC DNA]</scope>
    <source>
        <strain evidence="5 6">CBS 763.97</strain>
    </source>
</reference>
<protein>
    <recommendedName>
        <fullName evidence="4">FAD-binding domain-containing protein</fullName>
    </recommendedName>
</protein>
<dbReference type="InterPro" id="IPR002938">
    <property type="entry name" value="FAD-bd"/>
</dbReference>
<dbReference type="GeneID" id="43660328"/>
<evidence type="ECO:0000313" key="5">
    <source>
        <dbReference type="EMBL" id="KAE8364283.1"/>
    </source>
</evidence>
<dbReference type="PRINTS" id="PR00420">
    <property type="entry name" value="RNGMNOXGNASE"/>
</dbReference>
<dbReference type="SUPFAM" id="SSF51905">
    <property type="entry name" value="FAD/NAD(P)-binding domain"/>
    <property type="match status" value="1"/>
</dbReference>
<dbReference type="GO" id="GO:0071949">
    <property type="term" value="F:FAD binding"/>
    <property type="evidence" value="ECO:0007669"/>
    <property type="project" value="InterPro"/>
</dbReference>
<dbReference type="InterPro" id="IPR051704">
    <property type="entry name" value="FAD_aromatic-hydroxylase"/>
</dbReference>
<dbReference type="RefSeq" id="XP_031927364.1">
    <property type="nucleotide sequence ID" value="XM_032075882.1"/>
</dbReference>
<keyword evidence="6" id="KW-1185">Reference proteome</keyword>
<dbReference type="InterPro" id="IPR036188">
    <property type="entry name" value="FAD/NAD-bd_sf"/>
</dbReference>
<dbReference type="EMBL" id="ML737655">
    <property type="protein sequence ID" value="KAE8364283.1"/>
    <property type="molecule type" value="Genomic_DNA"/>
</dbReference>
<dbReference type="Proteomes" id="UP000326268">
    <property type="component" value="Unassembled WGS sequence"/>
</dbReference>
<keyword evidence="2" id="KW-0274">FAD</keyword>
<dbReference type="Pfam" id="PF01494">
    <property type="entry name" value="FAD_binding_3"/>
    <property type="match status" value="1"/>
</dbReference>
<feature type="domain" description="FAD-binding" evidence="4">
    <location>
        <begin position="4"/>
        <end position="326"/>
    </location>
</feature>
<proteinExistence type="predicted"/>
<dbReference type="AlphaFoldDB" id="A0A5N7A3X7"/>
<evidence type="ECO:0000313" key="6">
    <source>
        <dbReference type="Proteomes" id="UP000326268"/>
    </source>
</evidence>
<sequence>MPQLKVLICGAGIAGNALAFWLSKLGHETTVIERFPKIRASGLQVDLRGPGIQVMRRMGLEEAFRARSVSEQGLQLVDHKGKSWGYFPANRSGKGLQSFTTDFEIMRGDLCQLLYDVTRDRVEYRFGTFVRELKQMDDYVDVLFSDESRERFDLVVGADGSGSHTRKMILGSSAKDPVHPLGVYAGYFTIQESVQPGEGYNATAFIATGNKGIMTRRADPHRYQAYMFCNPDSSERLKSASKGDIEDEKKGLAEAFLGVGWKTNEILKGLIDADDFYCERMGVVTMDYWSQGRIALVGDAAYCPTAMTGMGTTCAMAGAYILAGEIGKHCGKGFQGGMPVPKNSIEIALTEYEEKLRPFINTVQRGLTDSDNYMDKFPSSPLGVQMVYVVFWVASLLRLDFLAKWLLREDTKGWKLPEYKQMLDQCCKFNRRYCHQFSLFRTSDDCL</sequence>
<keyword evidence="1" id="KW-0285">Flavoprotein</keyword>
<evidence type="ECO:0000259" key="4">
    <source>
        <dbReference type="Pfam" id="PF01494"/>
    </source>
</evidence>
<name>A0A5N7A3X7_9EURO</name>
<dbReference type="PANTHER" id="PTHR46865">
    <property type="entry name" value="OXIDOREDUCTASE-RELATED"/>
    <property type="match status" value="1"/>
</dbReference>
<evidence type="ECO:0000256" key="3">
    <source>
        <dbReference type="ARBA" id="ARBA00023002"/>
    </source>
</evidence>
<organism evidence="5 6">
    <name type="scientific">Aspergillus caelatus</name>
    <dbReference type="NCBI Taxonomy" id="61420"/>
    <lineage>
        <taxon>Eukaryota</taxon>
        <taxon>Fungi</taxon>
        <taxon>Dikarya</taxon>
        <taxon>Ascomycota</taxon>
        <taxon>Pezizomycotina</taxon>
        <taxon>Eurotiomycetes</taxon>
        <taxon>Eurotiomycetidae</taxon>
        <taxon>Eurotiales</taxon>
        <taxon>Aspergillaceae</taxon>
        <taxon>Aspergillus</taxon>
        <taxon>Aspergillus subgen. Circumdati</taxon>
    </lineage>
</organism>
<evidence type="ECO:0000256" key="1">
    <source>
        <dbReference type="ARBA" id="ARBA00022630"/>
    </source>
</evidence>
<keyword evidence="3" id="KW-0560">Oxidoreductase</keyword>
<dbReference type="GO" id="GO:0016491">
    <property type="term" value="F:oxidoreductase activity"/>
    <property type="evidence" value="ECO:0007669"/>
    <property type="project" value="UniProtKB-KW"/>
</dbReference>
<dbReference type="Gene3D" id="3.50.50.60">
    <property type="entry name" value="FAD/NAD(P)-binding domain"/>
    <property type="match status" value="1"/>
</dbReference>